<dbReference type="SUPFAM" id="SSF51730">
    <property type="entry name" value="FAD-linked oxidoreductase"/>
    <property type="match status" value="1"/>
</dbReference>
<dbReference type="Gene3D" id="3.20.20.220">
    <property type="match status" value="1"/>
</dbReference>
<accession>A0A1Y3AT29</accession>
<keyword evidence="4" id="KW-0285">Flavoprotein</keyword>
<dbReference type="PANTHER" id="PTHR45754:SF3">
    <property type="entry name" value="METHYLENETETRAHYDROFOLATE REDUCTASE (NADPH)"/>
    <property type="match status" value="1"/>
</dbReference>
<organism evidence="8 9">
    <name type="scientific">Euroglyphus maynei</name>
    <name type="common">Mayne's house dust mite</name>
    <dbReference type="NCBI Taxonomy" id="6958"/>
    <lineage>
        <taxon>Eukaryota</taxon>
        <taxon>Metazoa</taxon>
        <taxon>Ecdysozoa</taxon>
        <taxon>Arthropoda</taxon>
        <taxon>Chelicerata</taxon>
        <taxon>Arachnida</taxon>
        <taxon>Acari</taxon>
        <taxon>Acariformes</taxon>
        <taxon>Sarcoptiformes</taxon>
        <taxon>Astigmata</taxon>
        <taxon>Psoroptidia</taxon>
        <taxon>Analgoidea</taxon>
        <taxon>Pyroglyphidae</taxon>
        <taxon>Pyroglyphinae</taxon>
        <taxon>Euroglyphus</taxon>
    </lineage>
</organism>
<evidence type="ECO:0000256" key="4">
    <source>
        <dbReference type="ARBA" id="ARBA00022630"/>
    </source>
</evidence>
<dbReference type="EMBL" id="MUJZ01063874">
    <property type="protein sequence ID" value="OTF70813.1"/>
    <property type="molecule type" value="Genomic_DNA"/>
</dbReference>
<evidence type="ECO:0000256" key="1">
    <source>
        <dbReference type="ARBA" id="ARBA00001974"/>
    </source>
</evidence>
<protein>
    <submittedName>
        <fullName evidence="8">Uncharacterized protein</fullName>
    </submittedName>
</protein>
<dbReference type="PANTHER" id="PTHR45754">
    <property type="entry name" value="METHYLENETETRAHYDROFOLATE REDUCTASE"/>
    <property type="match status" value="1"/>
</dbReference>
<proteinExistence type="inferred from homology"/>
<evidence type="ECO:0000256" key="5">
    <source>
        <dbReference type="ARBA" id="ARBA00022827"/>
    </source>
</evidence>
<comment type="similarity">
    <text evidence="3">Belongs to the methylenetetrahydrofolate reductase family.</text>
</comment>
<evidence type="ECO:0000313" key="9">
    <source>
        <dbReference type="Proteomes" id="UP000194236"/>
    </source>
</evidence>
<reference evidence="8 9" key="1">
    <citation type="submission" date="2017-03" db="EMBL/GenBank/DDBJ databases">
        <title>Genome Survey of Euroglyphus maynei.</title>
        <authorList>
            <person name="Arlian L.G."/>
            <person name="Morgan M.S."/>
            <person name="Rider S.D."/>
        </authorList>
    </citation>
    <scope>NUCLEOTIDE SEQUENCE [LARGE SCALE GENOMIC DNA]</scope>
    <source>
        <strain evidence="8">Arlian Lab</strain>
        <tissue evidence="8">Whole body</tissue>
    </source>
</reference>
<evidence type="ECO:0000256" key="7">
    <source>
        <dbReference type="RuleBase" id="RU004254"/>
    </source>
</evidence>
<dbReference type="InterPro" id="IPR029041">
    <property type="entry name" value="FAD-linked_oxidoreductase-like"/>
</dbReference>
<dbReference type="OrthoDB" id="16284at2759"/>
<dbReference type="GO" id="GO:0009086">
    <property type="term" value="P:methionine biosynthetic process"/>
    <property type="evidence" value="ECO:0007669"/>
    <property type="project" value="TreeGrafter"/>
</dbReference>
<dbReference type="Proteomes" id="UP000194236">
    <property type="component" value="Unassembled WGS sequence"/>
</dbReference>
<gene>
    <name evidence="8" type="ORF">BLA29_006147</name>
</gene>
<evidence type="ECO:0000313" key="8">
    <source>
        <dbReference type="EMBL" id="OTF70813.1"/>
    </source>
</evidence>
<evidence type="ECO:0000256" key="3">
    <source>
        <dbReference type="ARBA" id="ARBA00006743"/>
    </source>
</evidence>
<sequence>MLEPKYSIDEKSYVSLAEKIRQRSSSHQHQQQQCDRFFSVEFFPARTAQGATNWLRLVEKYADGNPLYCDITWHIAGQPGSDSPTSSLTMANVALNYCQLETMLHITCIGLTREQLQQHLERAKHYGIRNILALRGDRHGKC</sequence>
<comment type="caution">
    <text evidence="8">The sequence shown here is derived from an EMBL/GenBank/DDBJ whole genome shotgun (WGS) entry which is preliminary data.</text>
</comment>
<keyword evidence="9" id="KW-1185">Reference proteome</keyword>
<dbReference type="UniPathway" id="UPA00193"/>
<dbReference type="Pfam" id="PF02219">
    <property type="entry name" value="MTHFR"/>
    <property type="match status" value="1"/>
</dbReference>
<dbReference type="GO" id="GO:0005829">
    <property type="term" value="C:cytosol"/>
    <property type="evidence" value="ECO:0007669"/>
    <property type="project" value="TreeGrafter"/>
</dbReference>
<keyword evidence="5" id="KW-0274">FAD</keyword>
<comment type="cofactor">
    <cofactor evidence="1">
        <name>FAD</name>
        <dbReference type="ChEBI" id="CHEBI:57692"/>
    </cofactor>
</comment>
<evidence type="ECO:0000256" key="2">
    <source>
        <dbReference type="ARBA" id="ARBA00004777"/>
    </source>
</evidence>
<dbReference type="GO" id="GO:0071949">
    <property type="term" value="F:FAD binding"/>
    <property type="evidence" value="ECO:0007669"/>
    <property type="project" value="TreeGrafter"/>
</dbReference>
<dbReference type="InterPro" id="IPR003171">
    <property type="entry name" value="Mehydrof_redctse-like"/>
</dbReference>
<dbReference type="GO" id="GO:0004489">
    <property type="term" value="F:methylenetetrahydrofolate reductase [NAD(P)H] activity"/>
    <property type="evidence" value="ECO:0007669"/>
    <property type="project" value="InterPro"/>
</dbReference>
<name>A0A1Y3AT29_EURMA</name>
<evidence type="ECO:0000256" key="6">
    <source>
        <dbReference type="ARBA" id="ARBA00023002"/>
    </source>
</evidence>
<keyword evidence="6" id="KW-0560">Oxidoreductase</keyword>
<dbReference type="GO" id="GO:0035999">
    <property type="term" value="P:tetrahydrofolate interconversion"/>
    <property type="evidence" value="ECO:0007669"/>
    <property type="project" value="UniProtKB-UniPathway"/>
</dbReference>
<dbReference type="AlphaFoldDB" id="A0A1Y3AT29"/>
<comment type="pathway">
    <text evidence="2 7">One-carbon metabolism; tetrahydrofolate interconversion.</text>
</comment>